<evidence type="ECO:0000256" key="5">
    <source>
        <dbReference type="ARBA" id="ARBA00022989"/>
    </source>
</evidence>
<feature type="chain" id="PRO_5025525949" description="G-protein coupled receptors family 3 profile domain-containing protein" evidence="12">
    <location>
        <begin position="23"/>
        <end position="824"/>
    </location>
</feature>
<feature type="transmembrane region" description="Helical" evidence="11">
    <location>
        <begin position="619"/>
        <end position="648"/>
    </location>
</feature>
<dbReference type="Pfam" id="PF00003">
    <property type="entry name" value="7tm_3"/>
    <property type="match status" value="1"/>
</dbReference>
<reference evidence="14" key="1">
    <citation type="submission" date="2021-04" db="EMBL/GenBank/DDBJ databases">
        <authorList>
            <consortium name="Wellcome Sanger Institute Data Sharing"/>
        </authorList>
    </citation>
    <scope>NUCLEOTIDE SEQUENCE [LARGE SCALE GENOMIC DNA]</scope>
</reference>
<dbReference type="Gene3D" id="2.10.50.30">
    <property type="entry name" value="GPCR, family 3, nine cysteines domain"/>
    <property type="match status" value="1"/>
</dbReference>
<evidence type="ECO:0000256" key="9">
    <source>
        <dbReference type="ARBA" id="ARBA00023180"/>
    </source>
</evidence>
<keyword evidence="4 12" id="KW-0732">Signal</keyword>
<dbReference type="InterPro" id="IPR017978">
    <property type="entry name" value="GPCR_3_C"/>
</dbReference>
<evidence type="ECO:0000256" key="6">
    <source>
        <dbReference type="ARBA" id="ARBA00023040"/>
    </source>
</evidence>
<evidence type="ECO:0000256" key="1">
    <source>
        <dbReference type="ARBA" id="ARBA00004651"/>
    </source>
</evidence>
<feature type="domain" description="G-protein coupled receptors family 3 profile" evidence="13">
    <location>
        <begin position="550"/>
        <end position="810"/>
    </location>
</feature>
<reference evidence="14" key="2">
    <citation type="submission" date="2025-08" db="UniProtKB">
        <authorList>
            <consortium name="Ensembl"/>
        </authorList>
    </citation>
    <scope>IDENTIFICATION</scope>
</reference>
<feature type="signal peptide" evidence="12">
    <location>
        <begin position="1"/>
        <end position="22"/>
    </location>
</feature>
<feature type="transmembrane region" description="Helical" evidence="11">
    <location>
        <begin position="706"/>
        <end position="726"/>
    </location>
</feature>
<evidence type="ECO:0000256" key="11">
    <source>
        <dbReference type="SAM" id="Phobius"/>
    </source>
</evidence>
<keyword evidence="10" id="KW-0807">Transducer</keyword>
<evidence type="ECO:0000313" key="14">
    <source>
        <dbReference type="Ensembl" id="ENSENLP00000026747.1"/>
    </source>
</evidence>
<protein>
    <recommendedName>
        <fullName evidence="13">G-protein coupled receptors family 3 profile domain-containing protein</fullName>
    </recommendedName>
</protein>
<dbReference type="SUPFAM" id="SSF53822">
    <property type="entry name" value="Periplasmic binding protein-like I"/>
    <property type="match status" value="1"/>
</dbReference>
<dbReference type="InterPro" id="IPR028082">
    <property type="entry name" value="Peripla_BP_I"/>
</dbReference>
<evidence type="ECO:0000256" key="8">
    <source>
        <dbReference type="ARBA" id="ARBA00023170"/>
    </source>
</evidence>
<dbReference type="GO" id="GO:0004930">
    <property type="term" value="F:G protein-coupled receptor activity"/>
    <property type="evidence" value="ECO:0007669"/>
    <property type="project" value="UniProtKB-KW"/>
</dbReference>
<dbReference type="InterPro" id="IPR038550">
    <property type="entry name" value="GPCR_3_9-Cys_sf"/>
</dbReference>
<dbReference type="FunFam" id="3.40.50.2300:FF:000016">
    <property type="entry name" value="Taste 1 receptor member 2"/>
    <property type="match status" value="1"/>
</dbReference>
<keyword evidence="6" id="KW-0297">G-protein coupled receptor</keyword>
<evidence type="ECO:0000256" key="10">
    <source>
        <dbReference type="ARBA" id="ARBA00023224"/>
    </source>
</evidence>
<name>A0A665V654_ECHNA</name>
<dbReference type="Gene3D" id="3.40.50.2300">
    <property type="match status" value="2"/>
</dbReference>
<dbReference type="PANTHER" id="PTHR24061:SF422">
    <property type="entry name" value="G-PROTEIN COUPLED RECEPTORS FAMILY 3 PROFILE DOMAIN-CONTAINING PROTEIN"/>
    <property type="match status" value="1"/>
</dbReference>
<evidence type="ECO:0000256" key="2">
    <source>
        <dbReference type="ARBA" id="ARBA00022475"/>
    </source>
</evidence>
<organism evidence="14 15">
    <name type="scientific">Echeneis naucrates</name>
    <name type="common">Live sharksucker</name>
    <dbReference type="NCBI Taxonomy" id="173247"/>
    <lineage>
        <taxon>Eukaryota</taxon>
        <taxon>Metazoa</taxon>
        <taxon>Chordata</taxon>
        <taxon>Craniata</taxon>
        <taxon>Vertebrata</taxon>
        <taxon>Euteleostomi</taxon>
        <taxon>Actinopterygii</taxon>
        <taxon>Neopterygii</taxon>
        <taxon>Teleostei</taxon>
        <taxon>Neoteleostei</taxon>
        <taxon>Acanthomorphata</taxon>
        <taxon>Carangaria</taxon>
        <taxon>Carangiformes</taxon>
        <taxon>Echeneidae</taxon>
        <taxon>Echeneis</taxon>
    </lineage>
</organism>
<keyword evidence="7 11" id="KW-0472">Membrane</keyword>
<dbReference type="InterPro" id="IPR000337">
    <property type="entry name" value="GPCR_3"/>
</dbReference>
<dbReference type="Pfam" id="PF01094">
    <property type="entry name" value="ANF_receptor"/>
    <property type="match status" value="1"/>
</dbReference>
<evidence type="ECO:0000259" key="13">
    <source>
        <dbReference type="PROSITE" id="PS50259"/>
    </source>
</evidence>
<dbReference type="Proteomes" id="UP000472264">
    <property type="component" value="Chromosome 22"/>
</dbReference>
<feature type="transmembrane region" description="Helical" evidence="11">
    <location>
        <begin position="660"/>
        <end position="680"/>
    </location>
</feature>
<evidence type="ECO:0000256" key="3">
    <source>
        <dbReference type="ARBA" id="ARBA00022692"/>
    </source>
</evidence>
<keyword evidence="9" id="KW-0325">Glycoprotein</keyword>
<feature type="transmembrane region" description="Helical" evidence="11">
    <location>
        <begin position="550"/>
        <end position="575"/>
    </location>
</feature>
<dbReference type="GO" id="GO:0005886">
    <property type="term" value="C:plasma membrane"/>
    <property type="evidence" value="ECO:0007669"/>
    <property type="project" value="UniProtKB-SubCell"/>
</dbReference>
<dbReference type="PROSITE" id="PS50259">
    <property type="entry name" value="G_PROTEIN_RECEP_F3_4"/>
    <property type="match status" value="1"/>
</dbReference>
<sequence>ASKMFLLWLFGSVMSVFHLSSGESVPVHTYSSGDIIIGGLFPMHAKTNKSTAGEWISCREYDLQMFLRTHVMIYAIREINQRTQRVLPNITLGYDIYDTCSDVSVAIRATLQLLNNPQSCLLPARIHSALPEPQIKAVIGERSSETSIAVARVLALTSVAQISYGSTSEVLSRKLKFPTFLRTIPSDEYQTKAIVELVKRFNWKSVAVVGSDDEYGKYGSDRLVDHFRKLEICIEFTEILPSHFSMNDSDTFNCLANLSKSINKSTAEAIILFTRQSNVEIIIERAIERKFNRTWIASDAWSTSKKISEMQNLKLAGKVFGFISKRNEVPGFKDYILSFKENNCQLTNHQDNSNHCLDLRCLANYIDQDESYNIYLAVQVIVEALRRLFKCENQQCERRNTSFTAAELLMEIQKVNFTVNSTHIYFNDKGDPYLGYDILYWNTSEPTQHAHITTIGEYSPNKEITLSNEFDENTNVTIYNCYKTCEPGQQLKHKEKNNMCCKICFPCAEGEFSPGGGECFIKGSHSRMAPPLRDSCLNKTLEFLLWTDPFIIILSAFNVFGIIVTIVLTILFTIYRSTPIVKSVGGYLCFLELFSLLTCFCLAFSFMGRPTKNSCMLGLPLFGITFSLCISCILANLLQILVGFSFDLKKDSWLRKLNRPLAVVSIVAGIQLGLCVAWVYNKHPFLQHDIRTKIILLQCHQGSTEFFLAMLGYNALLAFICFLFAFNGKQLPDLYKNATLVSISMLLFLIIWIIFIPIYINLSGKYKRAIECAAILISSYSILGCHLAPKCYIMVCRKELNNENAITEYIRKHYEEKNMVVVKS</sequence>
<keyword evidence="8" id="KW-0675">Receptor</keyword>
<proteinExistence type="predicted"/>
<evidence type="ECO:0000256" key="7">
    <source>
        <dbReference type="ARBA" id="ARBA00023136"/>
    </source>
</evidence>
<dbReference type="PRINTS" id="PR00248">
    <property type="entry name" value="GPCRMGR"/>
</dbReference>
<dbReference type="AlphaFoldDB" id="A0A665V654"/>
<dbReference type="InterPro" id="IPR000068">
    <property type="entry name" value="GPCR_3_Ca_sens_rcpt-rel"/>
</dbReference>
<dbReference type="InterPro" id="IPR001828">
    <property type="entry name" value="ANF_lig-bd_rcpt"/>
</dbReference>
<dbReference type="PRINTS" id="PR01176">
    <property type="entry name" value="GABABRECEPTR"/>
</dbReference>
<evidence type="ECO:0000256" key="4">
    <source>
        <dbReference type="ARBA" id="ARBA00022729"/>
    </source>
</evidence>
<accession>A0A665V654</accession>
<keyword evidence="15" id="KW-1185">Reference proteome</keyword>
<comment type="subcellular location">
    <subcellularLocation>
        <location evidence="1">Cell membrane</location>
        <topology evidence="1">Multi-pass membrane protein</topology>
    </subcellularLocation>
</comment>
<evidence type="ECO:0000313" key="15">
    <source>
        <dbReference type="Proteomes" id="UP000472264"/>
    </source>
</evidence>
<keyword evidence="3 11" id="KW-0812">Transmembrane</keyword>
<feature type="transmembrane region" description="Helical" evidence="11">
    <location>
        <begin position="766"/>
        <end position="788"/>
    </location>
</feature>
<evidence type="ECO:0000256" key="12">
    <source>
        <dbReference type="SAM" id="SignalP"/>
    </source>
</evidence>
<gene>
    <name evidence="14" type="primary">LOC115035960</name>
</gene>
<keyword evidence="5 11" id="KW-1133">Transmembrane helix</keyword>
<dbReference type="PANTHER" id="PTHR24061">
    <property type="entry name" value="CALCIUM-SENSING RECEPTOR-RELATED"/>
    <property type="match status" value="1"/>
</dbReference>
<keyword evidence="2" id="KW-1003">Cell membrane</keyword>
<feature type="transmembrane region" description="Helical" evidence="11">
    <location>
        <begin position="587"/>
        <end position="607"/>
    </location>
</feature>
<reference evidence="14" key="3">
    <citation type="submission" date="2025-09" db="UniProtKB">
        <authorList>
            <consortium name="Ensembl"/>
        </authorList>
    </citation>
    <scope>IDENTIFICATION</scope>
</reference>
<feature type="transmembrane region" description="Helical" evidence="11">
    <location>
        <begin position="738"/>
        <end position="760"/>
    </location>
</feature>
<dbReference type="Ensembl" id="ENSENLT00000027572.1">
    <property type="protein sequence ID" value="ENSENLP00000026747.1"/>
    <property type="gene ID" value="ENSENLG00000012028.1"/>
</dbReference>